<feature type="signal peptide" evidence="1">
    <location>
        <begin position="1"/>
        <end position="21"/>
    </location>
</feature>
<dbReference type="Proteomes" id="UP000215367">
    <property type="component" value="Unassembled WGS sequence"/>
</dbReference>
<dbReference type="Pfam" id="PF09084">
    <property type="entry name" value="NMT1"/>
    <property type="match status" value="1"/>
</dbReference>
<organism evidence="3 4">
    <name type="scientific">Azospirillum brasilense</name>
    <dbReference type="NCBI Taxonomy" id="192"/>
    <lineage>
        <taxon>Bacteria</taxon>
        <taxon>Pseudomonadati</taxon>
        <taxon>Pseudomonadota</taxon>
        <taxon>Alphaproteobacteria</taxon>
        <taxon>Rhodospirillales</taxon>
        <taxon>Azospirillaceae</taxon>
        <taxon>Azospirillum</taxon>
    </lineage>
</organism>
<gene>
    <name evidence="3" type="ORF">CHT98_10195</name>
</gene>
<sequence length="351" mass="37155">MRLLRALAATLALLAAAPALAEEAPAVIRFGSVGFGPGQPFGTGLVGAAHSKGFVEAEFKDTPTKLEWTYFHATGPAINEALSNRQVDFAVYGGLPNIIGKAGGLPTKILLAGDRTTVFAVARSDLPITSVQDLKGRRIAVQKATIIHFVLLKTLEANGLSEKDVSIVELKNADQLAALQSGAVDAAFGASFLLGLRDQGVVKVIASTKTGGPTVQTFGGVLVHDAFEKAYPGATAKVVRGFVKAAHWAGLEENREEALQVWGKSGIPLSALREDYAGSPVKEQINPLLDDFTLSRFAAGIAFAKQQRLIRADVDLKSWVDPSYLNAALRDLGLEGFWTERAADGSPKPRG</sequence>
<dbReference type="EMBL" id="NOWT01000007">
    <property type="protein sequence ID" value="OYD84420.1"/>
    <property type="molecule type" value="Genomic_DNA"/>
</dbReference>
<dbReference type="PANTHER" id="PTHR30024">
    <property type="entry name" value="ALIPHATIC SULFONATES-BINDING PROTEIN-RELATED"/>
    <property type="match status" value="1"/>
</dbReference>
<comment type="caution">
    <text evidence="3">The sequence shown here is derived from an EMBL/GenBank/DDBJ whole genome shotgun (WGS) entry which is preliminary data.</text>
</comment>
<evidence type="ECO:0000313" key="3">
    <source>
        <dbReference type="EMBL" id="OYD84420.1"/>
    </source>
</evidence>
<dbReference type="AlphaFoldDB" id="A0A235HET7"/>
<evidence type="ECO:0000259" key="2">
    <source>
        <dbReference type="Pfam" id="PF09084"/>
    </source>
</evidence>
<accession>A0A235HET7</accession>
<reference evidence="3 4" key="1">
    <citation type="submission" date="2017-07" db="EMBL/GenBank/DDBJ databases">
        <title>Whole genome sequence of Azospirillum brasilense 2A1, a potential biofertilizer strain.</title>
        <authorList>
            <person name="Fontana C.A."/>
            <person name="Toffoli L.M."/>
            <person name="Salazar S.M."/>
            <person name="Puglisi E."/>
            <person name="Pedraza R."/>
            <person name="Bassi D."/>
            <person name="Cocconcelli P.S."/>
        </authorList>
    </citation>
    <scope>NUCLEOTIDE SEQUENCE [LARGE SCALE GENOMIC DNA]</scope>
    <source>
        <strain evidence="3 4">2A1</strain>
    </source>
</reference>
<dbReference type="PANTHER" id="PTHR30024:SF21">
    <property type="entry name" value="ABC TRANSPORTER SUBSTRATE-BINDING PROTEIN"/>
    <property type="match status" value="1"/>
</dbReference>
<proteinExistence type="predicted"/>
<dbReference type="InterPro" id="IPR015168">
    <property type="entry name" value="SsuA/THI5"/>
</dbReference>
<dbReference type="Gene3D" id="3.40.190.10">
    <property type="entry name" value="Periplasmic binding protein-like II"/>
    <property type="match status" value="2"/>
</dbReference>
<dbReference type="RefSeq" id="WP_094303106.1">
    <property type="nucleotide sequence ID" value="NZ_NOWT01000007.1"/>
</dbReference>
<evidence type="ECO:0000256" key="1">
    <source>
        <dbReference type="SAM" id="SignalP"/>
    </source>
</evidence>
<keyword evidence="1" id="KW-0732">Signal</keyword>
<feature type="chain" id="PRO_5012601918" evidence="1">
    <location>
        <begin position="22"/>
        <end position="351"/>
    </location>
</feature>
<protein>
    <submittedName>
        <fullName evidence="3">Sulfate ester transporter substrate-binding protein</fullName>
    </submittedName>
</protein>
<name>A0A235HET7_AZOBR</name>
<dbReference type="SUPFAM" id="SSF53850">
    <property type="entry name" value="Periplasmic binding protein-like II"/>
    <property type="match status" value="1"/>
</dbReference>
<evidence type="ECO:0000313" key="4">
    <source>
        <dbReference type="Proteomes" id="UP000215367"/>
    </source>
</evidence>
<feature type="domain" description="SsuA/THI5-like" evidence="2">
    <location>
        <begin position="79"/>
        <end position="212"/>
    </location>
</feature>